<dbReference type="GO" id="GO:1901678">
    <property type="term" value="P:iron coordination entity transport"/>
    <property type="evidence" value="ECO:0007669"/>
    <property type="project" value="UniProtKB-ARBA"/>
</dbReference>
<keyword evidence="5" id="KW-0732">Signal</keyword>
<dbReference type="Pfam" id="PF01497">
    <property type="entry name" value="Peripla_BP_2"/>
    <property type="match status" value="1"/>
</dbReference>
<sequence>MNKNLFNILFAASILTFTACDNPSRTAAGETVSVQHELGTAQVPVQPRRVVVFDVGTLETLDELHIPVAGIPKDYMAKHLEKYRKDPNVQDAGSIIQPNLERVNQIKPDLVVISAVTSREYEQLSKIAPTIYLGVKNENYMQSVIDNLNTIGDIFGVRDKTDQKVAEIKRKIETAVKTISASPKKSMVLMYNAGAFSTFGNNSRYGFLYTDLKAVPADENKQAGVHGTVVSSEYISRVNPDILYIIDRNEIMLGEKTDKDEIENALIQKTNAFKNNRIIHVDPNVWYLSGGGTYSLNRMLDDVLKGYE</sequence>
<dbReference type="STRING" id="1123265.GCA_000686625_01760"/>
<dbReference type="EMBL" id="LR590484">
    <property type="protein sequence ID" value="VTR34402.1"/>
    <property type="molecule type" value="Genomic_DNA"/>
</dbReference>
<keyword evidence="3" id="KW-0813">Transport</keyword>
<feature type="domain" description="Fe/B12 periplasmic-binding" evidence="6">
    <location>
        <begin position="49"/>
        <end position="308"/>
    </location>
</feature>
<evidence type="ECO:0000259" key="6">
    <source>
        <dbReference type="PROSITE" id="PS50983"/>
    </source>
</evidence>
<proteinExistence type="inferred from homology"/>
<evidence type="ECO:0000256" key="5">
    <source>
        <dbReference type="ARBA" id="ARBA00022729"/>
    </source>
</evidence>
<dbReference type="GO" id="GO:0030288">
    <property type="term" value="C:outer membrane-bounded periplasmic space"/>
    <property type="evidence" value="ECO:0007669"/>
    <property type="project" value="TreeGrafter"/>
</dbReference>
<accession>A0A4U9UQV9</accession>
<evidence type="ECO:0000256" key="2">
    <source>
        <dbReference type="ARBA" id="ARBA00008814"/>
    </source>
</evidence>
<gene>
    <name evidence="7" type="primary">yclQ</name>
    <name evidence="7" type="ORF">NCTC11429_01323</name>
</gene>
<keyword evidence="4" id="KW-0410">Iron transport</keyword>
<reference evidence="7 8" key="1">
    <citation type="submission" date="2019-05" db="EMBL/GenBank/DDBJ databases">
        <authorList>
            <consortium name="Pathogen Informatics"/>
        </authorList>
    </citation>
    <scope>NUCLEOTIDE SEQUENCE [LARGE SCALE GENOMIC DNA]</scope>
    <source>
        <strain evidence="7 8">NCTC11429</strain>
    </source>
</reference>
<dbReference type="Gene3D" id="3.40.50.1980">
    <property type="entry name" value="Nitrogenase molybdenum iron protein domain"/>
    <property type="match status" value="2"/>
</dbReference>
<protein>
    <submittedName>
        <fullName evidence="7">Uncharacterized ABC transporter solute-binding protein yclQ</fullName>
    </submittedName>
</protein>
<evidence type="ECO:0000256" key="1">
    <source>
        <dbReference type="ARBA" id="ARBA00004196"/>
    </source>
</evidence>
<evidence type="ECO:0000256" key="4">
    <source>
        <dbReference type="ARBA" id="ARBA00022496"/>
    </source>
</evidence>
<dbReference type="GeneID" id="78462092"/>
<dbReference type="Proteomes" id="UP000308196">
    <property type="component" value="Chromosome"/>
</dbReference>
<dbReference type="PANTHER" id="PTHR30532">
    <property type="entry name" value="IRON III DICITRATE-BINDING PERIPLASMIC PROTEIN"/>
    <property type="match status" value="1"/>
</dbReference>
<dbReference type="PROSITE" id="PS51257">
    <property type="entry name" value="PROKAR_LIPOPROTEIN"/>
    <property type="match status" value="1"/>
</dbReference>
<evidence type="ECO:0000256" key="3">
    <source>
        <dbReference type="ARBA" id="ARBA00022448"/>
    </source>
</evidence>
<evidence type="ECO:0000313" key="8">
    <source>
        <dbReference type="Proteomes" id="UP000308196"/>
    </source>
</evidence>
<dbReference type="CDD" id="cd01140">
    <property type="entry name" value="FatB"/>
    <property type="match status" value="1"/>
</dbReference>
<dbReference type="AlphaFoldDB" id="A0A4U9UQV9"/>
<dbReference type="PROSITE" id="PS50983">
    <property type="entry name" value="FE_B12_PBP"/>
    <property type="match status" value="1"/>
</dbReference>
<comment type="similarity">
    <text evidence="2">Belongs to the bacterial solute-binding protein 8 family.</text>
</comment>
<dbReference type="RefSeq" id="WP_028069256.1">
    <property type="nucleotide sequence ID" value="NZ_LR590484.1"/>
</dbReference>
<name>A0A4U9UQV9_9SPHI</name>
<dbReference type="InterPro" id="IPR002491">
    <property type="entry name" value="ABC_transptr_periplasmic_BD"/>
</dbReference>
<dbReference type="SUPFAM" id="SSF53807">
    <property type="entry name" value="Helical backbone' metal receptor"/>
    <property type="match status" value="1"/>
</dbReference>
<dbReference type="InterPro" id="IPR051313">
    <property type="entry name" value="Bact_iron-sidero_bind"/>
</dbReference>
<keyword evidence="4" id="KW-0408">Iron</keyword>
<dbReference type="InterPro" id="IPR033870">
    <property type="entry name" value="FatB"/>
</dbReference>
<keyword evidence="4" id="KW-0406">Ion transport</keyword>
<comment type="subcellular location">
    <subcellularLocation>
        <location evidence="1">Cell envelope</location>
    </subcellularLocation>
</comment>
<organism evidence="7 8">
    <name type="scientific">Sphingobacterium thalpophilum</name>
    <dbReference type="NCBI Taxonomy" id="259"/>
    <lineage>
        <taxon>Bacteria</taxon>
        <taxon>Pseudomonadati</taxon>
        <taxon>Bacteroidota</taxon>
        <taxon>Sphingobacteriia</taxon>
        <taxon>Sphingobacteriales</taxon>
        <taxon>Sphingobacteriaceae</taxon>
        <taxon>Sphingobacterium</taxon>
    </lineage>
</organism>
<dbReference type="PANTHER" id="PTHR30532:SF28">
    <property type="entry name" value="PETROBACTIN-BINDING PROTEIN YCLQ"/>
    <property type="match status" value="1"/>
</dbReference>
<evidence type="ECO:0000313" key="7">
    <source>
        <dbReference type="EMBL" id="VTR34402.1"/>
    </source>
</evidence>
<dbReference type="KEGG" id="stha:NCTC11429_01323"/>